<feature type="compositionally biased region" description="Acidic residues" evidence="1">
    <location>
        <begin position="45"/>
        <end position="57"/>
    </location>
</feature>
<sequence>MYDCSASSLTHSMPTMASSYPRINRKPAIRRPDHLRYRRDRLASDQDDTTSDSSDDVDGWASISRSLGQLQPPTLRQPEKYLLAELTAPEKKPWPRPTAAEGHPSSRRYARYGTSLILPLQSVASEASFTTCPPLSPFMWGPPTITATGSGGLTPLLSPTPQPHTDSTPMGFSDHLGSPRADTFEMAELRRNTFGLFT</sequence>
<evidence type="ECO:0000313" key="3">
    <source>
        <dbReference type="Proteomes" id="UP000268162"/>
    </source>
</evidence>
<keyword evidence="3" id="KW-1185">Reference proteome</keyword>
<proteinExistence type="predicted"/>
<feature type="compositionally biased region" description="Polar residues" evidence="1">
    <location>
        <begin position="1"/>
        <end position="18"/>
    </location>
</feature>
<dbReference type="Proteomes" id="UP000268162">
    <property type="component" value="Unassembled WGS sequence"/>
</dbReference>
<feature type="region of interest" description="Disordered" evidence="1">
    <location>
        <begin position="1"/>
        <end position="57"/>
    </location>
</feature>
<feature type="compositionally biased region" description="Basic and acidic residues" evidence="1">
    <location>
        <begin position="30"/>
        <end position="44"/>
    </location>
</feature>
<dbReference type="EMBL" id="ML002356">
    <property type="protein sequence ID" value="RKP38537.1"/>
    <property type="molecule type" value="Genomic_DNA"/>
</dbReference>
<organism evidence="2 3">
    <name type="scientific">Dimargaris cristalligena</name>
    <dbReference type="NCBI Taxonomy" id="215637"/>
    <lineage>
        <taxon>Eukaryota</taxon>
        <taxon>Fungi</taxon>
        <taxon>Fungi incertae sedis</taxon>
        <taxon>Zoopagomycota</taxon>
        <taxon>Kickxellomycotina</taxon>
        <taxon>Dimargaritomycetes</taxon>
        <taxon>Dimargaritales</taxon>
        <taxon>Dimargaritaceae</taxon>
        <taxon>Dimargaris</taxon>
    </lineage>
</organism>
<evidence type="ECO:0000256" key="1">
    <source>
        <dbReference type="SAM" id="MobiDB-lite"/>
    </source>
</evidence>
<evidence type="ECO:0000313" key="2">
    <source>
        <dbReference type="EMBL" id="RKP38537.1"/>
    </source>
</evidence>
<name>A0A4P9ZXZ4_9FUNG</name>
<reference evidence="3" key="1">
    <citation type="journal article" date="2018" name="Nat. Microbiol.">
        <title>Leveraging single-cell genomics to expand the fungal tree of life.</title>
        <authorList>
            <person name="Ahrendt S.R."/>
            <person name="Quandt C.A."/>
            <person name="Ciobanu D."/>
            <person name="Clum A."/>
            <person name="Salamov A."/>
            <person name="Andreopoulos B."/>
            <person name="Cheng J.F."/>
            <person name="Woyke T."/>
            <person name="Pelin A."/>
            <person name="Henrissat B."/>
            <person name="Reynolds N.K."/>
            <person name="Benny G.L."/>
            <person name="Smith M.E."/>
            <person name="James T.Y."/>
            <person name="Grigoriev I.V."/>
        </authorList>
    </citation>
    <scope>NUCLEOTIDE SEQUENCE [LARGE SCALE GENOMIC DNA]</scope>
    <source>
        <strain evidence="3">RSA 468</strain>
    </source>
</reference>
<dbReference type="AlphaFoldDB" id="A0A4P9ZXZ4"/>
<protein>
    <submittedName>
        <fullName evidence="2">Uncharacterized protein</fullName>
    </submittedName>
</protein>
<feature type="region of interest" description="Disordered" evidence="1">
    <location>
        <begin position="86"/>
        <end position="107"/>
    </location>
</feature>
<accession>A0A4P9ZXZ4</accession>
<gene>
    <name evidence="2" type="ORF">BJ085DRAFT_35127</name>
</gene>